<dbReference type="InterPro" id="IPR043937">
    <property type="entry name" value="GOLGA_C"/>
</dbReference>
<evidence type="ECO:0000256" key="3">
    <source>
        <dbReference type="SAM" id="Coils"/>
    </source>
</evidence>
<dbReference type="GO" id="GO:0032580">
    <property type="term" value="C:Golgi cisterna membrane"/>
    <property type="evidence" value="ECO:0007669"/>
    <property type="project" value="TreeGrafter"/>
</dbReference>
<dbReference type="Ensembl" id="ENSMLET00000039474.1">
    <property type="protein sequence ID" value="ENSMLEP00000016008.1"/>
    <property type="gene ID" value="ENSMLEG00000032204.1"/>
</dbReference>
<reference evidence="6" key="2">
    <citation type="submission" date="2025-09" db="UniProtKB">
        <authorList>
            <consortium name="Ensembl"/>
        </authorList>
    </citation>
    <scope>IDENTIFICATION</scope>
</reference>
<evidence type="ECO:0000313" key="7">
    <source>
        <dbReference type="Proteomes" id="UP000233140"/>
    </source>
</evidence>
<dbReference type="InterPro" id="IPR024858">
    <property type="entry name" value="GOLGA"/>
</dbReference>
<dbReference type="Proteomes" id="UP000233140">
    <property type="component" value="Unassembled WGS sequence"/>
</dbReference>
<feature type="domain" description="Golgin subfamily A conserved" evidence="5">
    <location>
        <begin position="103"/>
        <end position="228"/>
    </location>
</feature>
<dbReference type="STRING" id="9568.ENSMLEP00000016008"/>
<comment type="similarity">
    <text evidence="2">Belongs to the GOLGA8 family.</text>
</comment>
<feature type="region of interest" description="Disordered" evidence="4">
    <location>
        <begin position="345"/>
        <end position="375"/>
    </location>
</feature>
<feature type="region of interest" description="Disordered" evidence="4">
    <location>
        <begin position="279"/>
        <end position="301"/>
    </location>
</feature>
<evidence type="ECO:0000313" key="6">
    <source>
        <dbReference type="Ensembl" id="ENSMLEP00000016008.1"/>
    </source>
</evidence>
<evidence type="ECO:0000256" key="4">
    <source>
        <dbReference type="SAM" id="MobiDB-lite"/>
    </source>
</evidence>
<dbReference type="PANTHER" id="PTHR10881">
    <property type="entry name" value="GOLGIN SUBFAMILY A MEMBER-RELATED"/>
    <property type="match status" value="1"/>
</dbReference>
<dbReference type="GO" id="GO:0007030">
    <property type="term" value="P:Golgi organization"/>
    <property type="evidence" value="ECO:0007669"/>
    <property type="project" value="TreeGrafter"/>
</dbReference>
<name>A0A2K5YKB7_MANLE</name>
<dbReference type="GeneTree" id="ENSGT00530000062932"/>
<sequence>KQQKKQVEHQLEVEKKANNEKQRKLNTDLYHMKRSLRYYEDESKDVAGYLQHSLQRIAELERALCCHHHTGEEGDQCDKALIEWQLEQSIQEKARLKAHLTWLKESLKQVQLERDEYAQHIKGEQRQQRMRKMSQEVCTLKKEKKHDTCPVEKRERSLCKLKNQRAEPLLPDPPAMPSEVELQNLRKQLERMAGELQAQMENNQRISVLNWGQKERLQEQEKRLQQLAKPQSGFKELNNENKSALQLEHQVKELQEKLGEERLEAARLQNQQLKAQLRPLWPTPTGDGGGHLDSEEEEAPRPMLTVPEDLESWEAMSSFMDLLEEKTDLTLSSHRKVHHLIVEPGDSAKDAAPGGGLHQAGPGQQGDEGEAAGAAGDDAVACGDYNEEHSKFLATAQNPADEPSPGAPAPQELGAANKHGDLCEVSLTDSVEPAQGEARDGSPHGNRTSQPIVQDHQEHPGLGFCWTWLLRRRR</sequence>
<keyword evidence="7" id="KW-1185">Reference proteome</keyword>
<proteinExistence type="inferred from homology"/>
<dbReference type="GO" id="GO:0005801">
    <property type="term" value="C:cis-Golgi network"/>
    <property type="evidence" value="ECO:0007669"/>
    <property type="project" value="InterPro"/>
</dbReference>
<feature type="region of interest" description="Disordered" evidence="4">
    <location>
        <begin position="1"/>
        <end position="21"/>
    </location>
</feature>
<protein>
    <recommendedName>
        <fullName evidence="5">Golgin subfamily A conserved domain-containing protein</fullName>
    </recommendedName>
</protein>
<feature type="domain" description="Golgin subfamily A conserved" evidence="5">
    <location>
        <begin position="239"/>
        <end position="321"/>
    </location>
</feature>
<dbReference type="AlphaFoldDB" id="A0A2K5YKB7"/>
<feature type="compositionally biased region" description="Gly residues" evidence="4">
    <location>
        <begin position="353"/>
        <end position="366"/>
    </location>
</feature>
<organism evidence="6 7">
    <name type="scientific">Mandrillus leucophaeus</name>
    <name type="common">Drill</name>
    <name type="synonym">Papio leucophaeus</name>
    <dbReference type="NCBI Taxonomy" id="9568"/>
    <lineage>
        <taxon>Eukaryota</taxon>
        <taxon>Metazoa</taxon>
        <taxon>Chordata</taxon>
        <taxon>Craniata</taxon>
        <taxon>Vertebrata</taxon>
        <taxon>Euteleostomi</taxon>
        <taxon>Mammalia</taxon>
        <taxon>Eutheria</taxon>
        <taxon>Euarchontoglires</taxon>
        <taxon>Primates</taxon>
        <taxon>Haplorrhini</taxon>
        <taxon>Catarrhini</taxon>
        <taxon>Cercopithecidae</taxon>
        <taxon>Cercopithecinae</taxon>
        <taxon>Mandrillus</taxon>
    </lineage>
</organism>
<dbReference type="Pfam" id="PF15070">
    <property type="entry name" value="GOLGA2L5"/>
    <property type="match status" value="2"/>
</dbReference>
<dbReference type="PANTHER" id="PTHR10881:SF7">
    <property type="entry name" value="GOLGIN SUBFAMILY A MEMBER 8C-RELATED"/>
    <property type="match status" value="1"/>
</dbReference>
<evidence type="ECO:0000259" key="5">
    <source>
        <dbReference type="Pfam" id="PF15070"/>
    </source>
</evidence>
<feature type="coiled-coil region" evidence="3">
    <location>
        <begin position="237"/>
        <end position="276"/>
    </location>
</feature>
<feature type="coiled-coil region" evidence="3">
    <location>
        <begin position="179"/>
        <end position="206"/>
    </location>
</feature>
<keyword evidence="1 3" id="KW-0175">Coiled coil</keyword>
<dbReference type="Pfam" id="PF19046">
    <property type="entry name" value="GM130_C"/>
    <property type="match status" value="1"/>
</dbReference>
<accession>A0A2K5YKB7</accession>
<reference evidence="6" key="1">
    <citation type="submission" date="2025-08" db="UniProtKB">
        <authorList>
            <consortium name="Ensembl"/>
        </authorList>
    </citation>
    <scope>IDENTIFICATION</scope>
</reference>
<evidence type="ECO:0000256" key="2">
    <source>
        <dbReference type="ARBA" id="ARBA00049649"/>
    </source>
</evidence>
<feature type="region of interest" description="Disordered" evidence="4">
    <location>
        <begin position="431"/>
        <end position="458"/>
    </location>
</feature>
<dbReference type="InterPro" id="IPR043976">
    <property type="entry name" value="GOLGA_cons_dom"/>
</dbReference>
<dbReference type="GO" id="GO:0000137">
    <property type="term" value="C:Golgi cis cisterna"/>
    <property type="evidence" value="ECO:0007669"/>
    <property type="project" value="TreeGrafter"/>
</dbReference>
<evidence type="ECO:0000256" key="1">
    <source>
        <dbReference type="ARBA" id="ARBA00023054"/>
    </source>
</evidence>